<dbReference type="PROSITE" id="PS51741">
    <property type="entry name" value="F_BAR"/>
    <property type="match status" value="1"/>
</dbReference>
<evidence type="ECO:0000256" key="5">
    <source>
        <dbReference type="ARBA" id="ARBA00023212"/>
    </source>
</evidence>
<dbReference type="CDD" id="cd07651">
    <property type="entry name" value="F-BAR_PombeCdc15_like"/>
    <property type="match status" value="1"/>
</dbReference>
<dbReference type="PANTHER" id="PTHR23065">
    <property type="entry name" value="PROLINE-SERINE-THREONINE PHOSPHATASE INTERACTING PROTEIN 1"/>
    <property type="match status" value="1"/>
</dbReference>
<organism evidence="12 13">
    <name type="scientific">[Candida] subhashii</name>
    <dbReference type="NCBI Taxonomy" id="561895"/>
    <lineage>
        <taxon>Eukaryota</taxon>
        <taxon>Fungi</taxon>
        <taxon>Dikarya</taxon>
        <taxon>Ascomycota</taxon>
        <taxon>Saccharomycotina</taxon>
        <taxon>Pichiomycetes</taxon>
        <taxon>Debaryomycetaceae</taxon>
        <taxon>Spathaspora</taxon>
    </lineage>
</organism>
<feature type="region of interest" description="Disordered" evidence="9">
    <location>
        <begin position="345"/>
        <end position="364"/>
    </location>
</feature>
<dbReference type="InterPro" id="IPR031160">
    <property type="entry name" value="F_BAR_dom"/>
</dbReference>
<evidence type="ECO:0000313" key="13">
    <source>
        <dbReference type="Proteomes" id="UP000694255"/>
    </source>
</evidence>
<proteinExistence type="predicted"/>
<feature type="domain" description="F-BAR" evidence="11">
    <location>
        <begin position="12"/>
        <end position="266"/>
    </location>
</feature>
<keyword evidence="4" id="KW-0597">Phosphoprotein</keyword>
<dbReference type="Pfam" id="PF00018">
    <property type="entry name" value="SH3_1"/>
    <property type="match status" value="1"/>
</dbReference>
<evidence type="ECO:0000259" key="10">
    <source>
        <dbReference type="PROSITE" id="PS50002"/>
    </source>
</evidence>
<dbReference type="GeneID" id="73467774"/>
<dbReference type="OrthoDB" id="27823at2759"/>
<keyword evidence="3" id="KW-0963">Cytoplasm</keyword>
<dbReference type="PANTHER" id="PTHR23065:SF7">
    <property type="entry name" value="NOSTRIN, ISOFORM H"/>
    <property type="match status" value="1"/>
</dbReference>
<accession>A0A8J5QJ00</accession>
<dbReference type="SMART" id="SM00326">
    <property type="entry name" value="SH3"/>
    <property type="match status" value="1"/>
</dbReference>
<evidence type="ECO:0000259" key="11">
    <source>
        <dbReference type="PROSITE" id="PS51741"/>
    </source>
</evidence>
<protein>
    <submittedName>
        <fullName evidence="12">HOF1</fullName>
    </submittedName>
</protein>
<sequence>MNRSGHSQPINKDFVNYFWGPGDSGFKVIQTRIKDSLMTLTELINFYQEKVAIEKEYIKKLERLNNKFPIGSHETGTLRKSLDKLIIENHQMVNFNQKFMKSIANNNLEKLQDFNNIYREKALKLDHHMSKVIIRRNNAWKDLEQQRNKYKTECVQLKALRLSIQTTWGKELEKNQQKYNKLNSTITATRKNYQIALVNYKEINEIYLRDWNISLNDLYKLELERIQICKVNCFNYCNHIATLCVDHDQSVDLARSVFAQIQPAKDLQDFSDIYGTGCKIFKDPEFIEFMDGQEEKSSEYTLADLRNPDYVPILSKQNSTYSSSTGSNAVVNSCLPGANSIDKQLPPVMQPPMPGPKTPSPVRKAPTKEFVEEPITQFKSYSTSSEPYDVFSDKEVFSNSNRSSNYSYPTTYSNYSTNSSEDRHWASPRRKEKQLQQVQEQITRRSTNDFGKSIPNLSKAPETHNNKVSIVQDFSIDFIAKALEDLKSGGDGDVNQFRRSVRRAAQENYGASSPRSRTAPTTPRNTRSDFVNDRNETATRYESINFTRPPESSKPRPKSMIIESTSSPNGISRTLSNKEKTRRSYLNLNSVMATNLTPINKKLYIGKAKARYSYKPQHEGELLFKKGWNMYIIHKQEDNWFIVELGYNCLDSVGMIGLVPGNYLIEGDDIF</sequence>
<dbReference type="GO" id="GO:0005543">
    <property type="term" value="F:phospholipid binding"/>
    <property type="evidence" value="ECO:0007669"/>
    <property type="project" value="TreeGrafter"/>
</dbReference>
<evidence type="ECO:0000256" key="7">
    <source>
        <dbReference type="PROSITE-ProRule" id="PRU01077"/>
    </source>
</evidence>
<evidence type="ECO:0000256" key="9">
    <source>
        <dbReference type="SAM" id="MobiDB-lite"/>
    </source>
</evidence>
<feature type="compositionally biased region" description="Polar residues" evidence="9">
    <location>
        <begin position="509"/>
        <end position="525"/>
    </location>
</feature>
<evidence type="ECO:0000256" key="1">
    <source>
        <dbReference type="ARBA" id="ARBA00004245"/>
    </source>
</evidence>
<feature type="region of interest" description="Disordered" evidence="9">
    <location>
        <begin position="504"/>
        <end position="579"/>
    </location>
</feature>
<name>A0A8J5QJ00_9ASCO</name>
<dbReference type="AlphaFoldDB" id="A0A8J5QJ00"/>
<evidence type="ECO:0000256" key="4">
    <source>
        <dbReference type="ARBA" id="ARBA00022553"/>
    </source>
</evidence>
<evidence type="ECO:0000256" key="6">
    <source>
        <dbReference type="PROSITE-ProRule" id="PRU00192"/>
    </source>
</evidence>
<reference evidence="12 13" key="1">
    <citation type="journal article" date="2021" name="DNA Res.">
        <title>Genome analysis of Candida subhashii reveals its hybrid nature and dual mitochondrial genome conformations.</title>
        <authorList>
            <person name="Mixao V."/>
            <person name="Hegedusova E."/>
            <person name="Saus E."/>
            <person name="Pryszcz L.P."/>
            <person name="Cillingova A."/>
            <person name="Nosek J."/>
            <person name="Gabaldon T."/>
        </authorList>
    </citation>
    <scope>NUCLEOTIDE SEQUENCE [LARGE SCALE GENOMIC DNA]</scope>
    <source>
        <strain evidence="12 13">CBS 10753</strain>
    </source>
</reference>
<dbReference type="RefSeq" id="XP_049265803.1">
    <property type="nucleotide sequence ID" value="XM_049410705.1"/>
</dbReference>
<dbReference type="Proteomes" id="UP000694255">
    <property type="component" value="Unassembled WGS sequence"/>
</dbReference>
<comment type="caution">
    <text evidence="12">The sequence shown here is derived from an EMBL/GenBank/DDBJ whole genome shotgun (WGS) entry which is preliminary data.</text>
</comment>
<feature type="compositionally biased region" description="Polar residues" evidence="9">
    <location>
        <begin position="562"/>
        <end position="575"/>
    </location>
</feature>
<feature type="coiled-coil region" evidence="8">
    <location>
        <begin position="140"/>
        <end position="192"/>
    </location>
</feature>
<keyword evidence="13" id="KW-1185">Reference proteome</keyword>
<keyword evidence="2 6" id="KW-0728">SH3 domain</keyword>
<feature type="domain" description="SH3" evidence="10">
    <location>
        <begin position="603"/>
        <end position="669"/>
    </location>
</feature>
<feature type="compositionally biased region" description="Pro residues" evidence="9">
    <location>
        <begin position="348"/>
        <end position="359"/>
    </location>
</feature>
<dbReference type="GO" id="GO:0030036">
    <property type="term" value="P:actin cytoskeleton organization"/>
    <property type="evidence" value="ECO:0007669"/>
    <property type="project" value="UniProtKB-ARBA"/>
</dbReference>
<evidence type="ECO:0000313" key="12">
    <source>
        <dbReference type="EMBL" id="KAG7665571.1"/>
    </source>
</evidence>
<dbReference type="GO" id="GO:0009898">
    <property type="term" value="C:cytoplasmic side of plasma membrane"/>
    <property type="evidence" value="ECO:0007669"/>
    <property type="project" value="TreeGrafter"/>
</dbReference>
<comment type="subcellular location">
    <subcellularLocation>
        <location evidence="1">Cytoplasm</location>
        <location evidence="1">Cytoskeleton</location>
    </subcellularLocation>
</comment>
<dbReference type="Pfam" id="PF00611">
    <property type="entry name" value="FCH"/>
    <property type="match status" value="1"/>
</dbReference>
<evidence type="ECO:0000256" key="3">
    <source>
        <dbReference type="ARBA" id="ARBA00022490"/>
    </source>
</evidence>
<keyword evidence="5" id="KW-0206">Cytoskeleton</keyword>
<dbReference type="InterPro" id="IPR001060">
    <property type="entry name" value="FCH_dom"/>
</dbReference>
<keyword evidence="7 8" id="KW-0175">Coiled coil</keyword>
<feature type="compositionally biased region" description="Basic and acidic residues" evidence="9">
    <location>
        <begin position="526"/>
        <end position="539"/>
    </location>
</feature>
<dbReference type="EMBL" id="JAGSYN010000049">
    <property type="protein sequence ID" value="KAG7665571.1"/>
    <property type="molecule type" value="Genomic_DNA"/>
</dbReference>
<evidence type="ECO:0000256" key="2">
    <source>
        <dbReference type="ARBA" id="ARBA00022443"/>
    </source>
</evidence>
<dbReference type="SMART" id="SM00055">
    <property type="entry name" value="FCH"/>
    <property type="match status" value="1"/>
</dbReference>
<dbReference type="PROSITE" id="PS50002">
    <property type="entry name" value="SH3"/>
    <property type="match status" value="1"/>
</dbReference>
<gene>
    <name evidence="12" type="ORF">J8A68_000973</name>
</gene>
<dbReference type="GO" id="GO:0120104">
    <property type="term" value="C:mitotic actomyosin contractile ring, proximal layer"/>
    <property type="evidence" value="ECO:0007669"/>
    <property type="project" value="TreeGrafter"/>
</dbReference>
<evidence type="ECO:0000256" key="8">
    <source>
        <dbReference type="SAM" id="Coils"/>
    </source>
</evidence>
<dbReference type="InterPro" id="IPR001452">
    <property type="entry name" value="SH3_domain"/>
</dbReference>